<name>A0A314UH98_PRUYE</name>
<keyword evidence="2" id="KW-1185">Reference proteome</keyword>
<gene>
    <name evidence="1" type="ORF">Pyn_04558</name>
</gene>
<proteinExistence type="predicted"/>
<dbReference type="Proteomes" id="UP000250321">
    <property type="component" value="Unassembled WGS sequence"/>
</dbReference>
<comment type="caution">
    <text evidence="1">The sequence shown here is derived from an EMBL/GenBank/DDBJ whole genome shotgun (WGS) entry which is preliminary data.</text>
</comment>
<sequence>MWPQAQSYHAIDLKMSFFLKAQIGPSECNNNKRLIPINFKAWQLTNEPLKYSDSALNKAE</sequence>
<dbReference type="EMBL" id="PJQY01003578">
    <property type="protein sequence ID" value="PQM36152.1"/>
    <property type="molecule type" value="Genomic_DNA"/>
</dbReference>
<accession>A0A314UH98</accession>
<dbReference type="AlphaFoldDB" id="A0A314UH98"/>
<reference evidence="1 2" key="1">
    <citation type="submission" date="2018-02" db="EMBL/GenBank/DDBJ databases">
        <title>Draft genome of wild Prunus yedoensis var. nudiflora.</title>
        <authorList>
            <person name="Baek S."/>
            <person name="Kim J.-H."/>
            <person name="Choi K."/>
            <person name="Kim G.-B."/>
            <person name="Cho A."/>
            <person name="Jang H."/>
            <person name="Shin C.-H."/>
            <person name="Yu H.-J."/>
            <person name="Mun J.-H."/>
        </authorList>
    </citation>
    <scope>NUCLEOTIDE SEQUENCE [LARGE SCALE GENOMIC DNA]</scope>
    <source>
        <strain evidence="2">cv. Jeju island</strain>
        <tissue evidence="1">Leaf</tissue>
    </source>
</reference>
<evidence type="ECO:0000313" key="1">
    <source>
        <dbReference type="EMBL" id="PQM36152.1"/>
    </source>
</evidence>
<evidence type="ECO:0000313" key="2">
    <source>
        <dbReference type="Proteomes" id="UP000250321"/>
    </source>
</evidence>
<protein>
    <submittedName>
        <fullName evidence="1">Uncharacterized protein</fullName>
    </submittedName>
</protein>
<organism evidence="1 2">
    <name type="scientific">Prunus yedoensis var. nudiflora</name>
    <dbReference type="NCBI Taxonomy" id="2094558"/>
    <lineage>
        <taxon>Eukaryota</taxon>
        <taxon>Viridiplantae</taxon>
        <taxon>Streptophyta</taxon>
        <taxon>Embryophyta</taxon>
        <taxon>Tracheophyta</taxon>
        <taxon>Spermatophyta</taxon>
        <taxon>Magnoliopsida</taxon>
        <taxon>eudicotyledons</taxon>
        <taxon>Gunneridae</taxon>
        <taxon>Pentapetalae</taxon>
        <taxon>rosids</taxon>
        <taxon>fabids</taxon>
        <taxon>Rosales</taxon>
        <taxon>Rosaceae</taxon>
        <taxon>Amygdaloideae</taxon>
        <taxon>Amygdaleae</taxon>
        <taxon>Prunus</taxon>
    </lineage>
</organism>